<keyword evidence="4" id="KW-1185">Reference proteome</keyword>
<organism evidence="3 4">
    <name type="scientific">Luteibacter anthropi</name>
    <dbReference type="NCBI Taxonomy" id="564369"/>
    <lineage>
        <taxon>Bacteria</taxon>
        <taxon>Pseudomonadati</taxon>
        <taxon>Pseudomonadota</taxon>
        <taxon>Gammaproteobacteria</taxon>
        <taxon>Lysobacterales</taxon>
        <taxon>Rhodanobacteraceae</taxon>
        <taxon>Luteibacter</taxon>
    </lineage>
</organism>
<dbReference type="AlphaFoldDB" id="A0A7X5U745"/>
<dbReference type="PANTHER" id="PTHR46825:SF9">
    <property type="entry name" value="BETA-LACTAMASE-RELATED DOMAIN-CONTAINING PROTEIN"/>
    <property type="match status" value="1"/>
</dbReference>
<sequence>MLASHLARRKGIRFTLRIATLAAALAALPFTVNAAIAIQDSPEGKLGDQLVQRIDTNNPATLRTWAERVIAPTMPKDDRAAFLSELMIANRESGGLDVVDRRSDAHQPGMLQLAVRARRDGRQGLFVLVVDPKQPDKLAQATLFPMEDAGLYATWPKGPVSQEQIARLVRGAIDRLATADGFSGCVTVKVAGAVLVNECRGMAERSFAVPIDDHTRFHVGSIGKMFTAVAIAQLVESGKLSWKTTLAEALPEYPDQQLARRITLWQLLHHTAGLGDFMVDEYFQHRERYIDPEDYLSLIAHQPVTGEPGKQWNYSNAGYVLLGRIVEKVSRETYDDYIQHHVFALAGMTSSGFDRLDDVTPRLATGYYREGVFSRDWKAAWMKLGAKGGPAGGGYSTNADLIAFATALRDGKLVNAATLSTLFDDEVPAGPGAYAAGFGDRLSHGVHIRGHTGGIEGTTANLQIVWETGAIVALTSNEGPTQHWMLVEHIADLLAAEAPASPAP</sequence>
<dbReference type="EMBL" id="JAARLZ010000001">
    <property type="protein sequence ID" value="NII05156.1"/>
    <property type="molecule type" value="Genomic_DNA"/>
</dbReference>
<evidence type="ECO:0000313" key="4">
    <source>
        <dbReference type="Proteomes" id="UP000490980"/>
    </source>
</evidence>
<evidence type="ECO:0000256" key="1">
    <source>
        <dbReference type="SAM" id="SignalP"/>
    </source>
</evidence>
<gene>
    <name evidence="3" type="ORF">HBF25_01995</name>
</gene>
<reference evidence="3 4" key="1">
    <citation type="submission" date="2020-03" db="EMBL/GenBank/DDBJ databases">
        <authorList>
            <person name="Lai Q."/>
        </authorList>
    </citation>
    <scope>NUCLEOTIDE SEQUENCE [LARGE SCALE GENOMIC DNA]</scope>
    <source>
        <strain evidence="3 4">CCUG 25036</strain>
    </source>
</reference>
<feature type="chain" id="PRO_5031212335" evidence="1">
    <location>
        <begin position="35"/>
        <end position="504"/>
    </location>
</feature>
<protein>
    <submittedName>
        <fullName evidence="3">Beta-lactamase family protein</fullName>
    </submittedName>
</protein>
<evidence type="ECO:0000259" key="2">
    <source>
        <dbReference type="Pfam" id="PF00144"/>
    </source>
</evidence>
<dbReference type="Gene3D" id="3.40.710.10">
    <property type="entry name" value="DD-peptidase/beta-lactamase superfamily"/>
    <property type="match status" value="1"/>
</dbReference>
<feature type="signal peptide" evidence="1">
    <location>
        <begin position="1"/>
        <end position="34"/>
    </location>
</feature>
<evidence type="ECO:0000313" key="3">
    <source>
        <dbReference type="EMBL" id="NII05156.1"/>
    </source>
</evidence>
<feature type="domain" description="Beta-lactamase-related" evidence="2">
    <location>
        <begin position="186"/>
        <end position="481"/>
    </location>
</feature>
<dbReference type="Pfam" id="PF00144">
    <property type="entry name" value="Beta-lactamase"/>
    <property type="match status" value="1"/>
</dbReference>
<comment type="caution">
    <text evidence="3">The sequence shown here is derived from an EMBL/GenBank/DDBJ whole genome shotgun (WGS) entry which is preliminary data.</text>
</comment>
<dbReference type="InterPro" id="IPR050491">
    <property type="entry name" value="AmpC-like"/>
</dbReference>
<dbReference type="InterPro" id="IPR012338">
    <property type="entry name" value="Beta-lactam/transpept-like"/>
</dbReference>
<dbReference type="SUPFAM" id="SSF56601">
    <property type="entry name" value="beta-lactamase/transpeptidase-like"/>
    <property type="match status" value="1"/>
</dbReference>
<dbReference type="InterPro" id="IPR001466">
    <property type="entry name" value="Beta-lactam-related"/>
</dbReference>
<dbReference type="PANTHER" id="PTHR46825">
    <property type="entry name" value="D-ALANYL-D-ALANINE-CARBOXYPEPTIDASE/ENDOPEPTIDASE AMPH"/>
    <property type="match status" value="1"/>
</dbReference>
<accession>A0A7X5U745</accession>
<keyword evidence="1" id="KW-0732">Signal</keyword>
<name>A0A7X5U745_9GAMM</name>
<dbReference type="Proteomes" id="UP000490980">
    <property type="component" value="Unassembled WGS sequence"/>
</dbReference>
<proteinExistence type="predicted"/>